<protein>
    <submittedName>
        <fullName evidence="2">Uncharacterized protein</fullName>
    </submittedName>
</protein>
<dbReference type="Proteomes" id="UP000245812">
    <property type="component" value="Unassembled WGS sequence"/>
</dbReference>
<keyword evidence="3" id="KW-1185">Reference proteome</keyword>
<dbReference type="EMBL" id="QGHC01000015">
    <property type="protein sequence ID" value="PWK82716.1"/>
    <property type="molecule type" value="Genomic_DNA"/>
</dbReference>
<proteinExistence type="predicted"/>
<evidence type="ECO:0000313" key="3">
    <source>
        <dbReference type="Proteomes" id="UP000245812"/>
    </source>
</evidence>
<sequence length="38" mass="3934">MTDESDSHVAVEGWQAAGAQGGAPADRAAEPDPDWQPL</sequence>
<feature type="region of interest" description="Disordered" evidence="1">
    <location>
        <begin position="1"/>
        <end position="38"/>
    </location>
</feature>
<dbReference type="AlphaFoldDB" id="A0A316HRV9"/>
<evidence type="ECO:0000256" key="1">
    <source>
        <dbReference type="SAM" id="MobiDB-lite"/>
    </source>
</evidence>
<accession>A0A316HRV9</accession>
<gene>
    <name evidence="2" type="ORF">C7456_11513</name>
</gene>
<comment type="caution">
    <text evidence="2">The sequence shown here is derived from an EMBL/GenBank/DDBJ whole genome shotgun (WGS) entry which is preliminary data.</text>
</comment>
<name>A0A316HRV9_9GAMM</name>
<feature type="compositionally biased region" description="Low complexity" evidence="1">
    <location>
        <begin position="10"/>
        <end position="26"/>
    </location>
</feature>
<organism evidence="2 3">
    <name type="scientific">Fulvimonas soli</name>
    <dbReference type="NCBI Taxonomy" id="155197"/>
    <lineage>
        <taxon>Bacteria</taxon>
        <taxon>Pseudomonadati</taxon>
        <taxon>Pseudomonadota</taxon>
        <taxon>Gammaproteobacteria</taxon>
        <taxon>Lysobacterales</taxon>
        <taxon>Rhodanobacteraceae</taxon>
        <taxon>Fulvimonas</taxon>
    </lineage>
</organism>
<reference evidence="2 3" key="1">
    <citation type="submission" date="2018-05" db="EMBL/GenBank/DDBJ databases">
        <title>Genomic Encyclopedia of Type Strains, Phase IV (KMG-IV): sequencing the most valuable type-strain genomes for metagenomic binning, comparative biology and taxonomic classification.</title>
        <authorList>
            <person name="Goeker M."/>
        </authorList>
    </citation>
    <scope>NUCLEOTIDE SEQUENCE [LARGE SCALE GENOMIC DNA]</scope>
    <source>
        <strain evidence="2 3">DSM 14263</strain>
    </source>
</reference>
<evidence type="ECO:0000313" key="2">
    <source>
        <dbReference type="EMBL" id="PWK82716.1"/>
    </source>
</evidence>